<dbReference type="CDD" id="cd07262">
    <property type="entry name" value="VOC_like"/>
    <property type="match status" value="1"/>
</dbReference>
<dbReference type="PROSITE" id="PS51819">
    <property type="entry name" value="VOC"/>
    <property type="match status" value="1"/>
</dbReference>
<proteinExistence type="predicted"/>
<keyword evidence="3" id="KW-1185">Reference proteome</keyword>
<feature type="domain" description="VOC" evidence="1">
    <location>
        <begin position="1"/>
        <end position="126"/>
    </location>
</feature>
<protein>
    <submittedName>
        <fullName evidence="2">VOC family protein</fullName>
    </submittedName>
</protein>
<dbReference type="InterPro" id="IPR029068">
    <property type="entry name" value="Glyas_Bleomycin-R_OHBP_Dase"/>
</dbReference>
<dbReference type="PANTHER" id="PTHR35006">
    <property type="entry name" value="GLYOXALASE FAMILY PROTEIN (AFU_ORTHOLOGUE AFUA_5G14830)"/>
    <property type="match status" value="1"/>
</dbReference>
<dbReference type="Gene3D" id="3.10.180.10">
    <property type="entry name" value="2,3-Dihydroxybiphenyl 1,2-Dioxygenase, domain 1"/>
    <property type="match status" value="1"/>
</dbReference>
<comment type="caution">
    <text evidence="2">The sequence shown here is derived from an EMBL/GenBank/DDBJ whole genome shotgun (WGS) entry which is preliminary data.</text>
</comment>
<name>A0ABV0CXT5_9SPHN</name>
<evidence type="ECO:0000313" key="3">
    <source>
        <dbReference type="Proteomes" id="UP001484535"/>
    </source>
</evidence>
<evidence type="ECO:0000259" key="1">
    <source>
        <dbReference type="PROSITE" id="PS51819"/>
    </source>
</evidence>
<sequence>MFRHMVLGADDPGAARVFYDATFAAIGVGPASPDTKGRFVYRHEGQLFIIGRPIDGEKATHANGGTLGFFAPTAEAVHAWHAAGLANGGSACEGTPKERVSPATGQPVTVAYLRDPTGNKLCVVYEQEQA</sequence>
<organism evidence="2 3">
    <name type="scientific">Aurantiacibacter flavus</name>
    <dbReference type="NCBI Taxonomy" id="3145232"/>
    <lineage>
        <taxon>Bacteria</taxon>
        <taxon>Pseudomonadati</taxon>
        <taxon>Pseudomonadota</taxon>
        <taxon>Alphaproteobacteria</taxon>
        <taxon>Sphingomonadales</taxon>
        <taxon>Erythrobacteraceae</taxon>
        <taxon>Aurantiacibacter</taxon>
    </lineage>
</organism>
<evidence type="ECO:0000313" key="2">
    <source>
        <dbReference type="EMBL" id="MEN7537688.1"/>
    </source>
</evidence>
<dbReference type="InterPro" id="IPR037523">
    <property type="entry name" value="VOC_core"/>
</dbReference>
<accession>A0ABV0CXT5</accession>
<reference evidence="2 3" key="1">
    <citation type="submission" date="2024-05" db="EMBL/GenBank/DDBJ databases">
        <authorList>
            <person name="Park S."/>
        </authorList>
    </citation>
    <scope>NUCLEOTIDE SEQUENCE [LARGE SCALE GENOMIC DNA]</scope>
    <source>
        <strain evidence="2 3">DGU5</strain>
    </source>
</reference>
<dbReference type="EMBL" id="JBDLBR010000003">
    <property type="protein sequence ID" value="MEN7537688.1"/>
    <property type="molecule type" value="Genomic_DNA"/>
</dbReference>
<gene>
    <name evidence="2" type="ORF">ABDJ38_10935</name>
</gene>
<dbReference type="RefSeq" id="WP_346785329.1">
    <property type="nucleotide sequence ID" value="NZ_JBDLBR010000003.1"/>
</dbReference>
<dbReference type="Proteomes" id="UP001484535">
    <property type="component" value="Unassembled WGS sequence"/>
</dbReference>
<dbReference type="PANTHER" id="PTHR35006:SF1">
    <property type="entry name" value="BLL2941 PROTEIN"/>
    <property type="match status" value="1"/>
</dbReference>
<dbReference type="SUPFAM" id="SSF54593">
    <property type="entry name" value="Glyoxalase/Bleomycin resistance protein/Dihydroxybiphenyl dioxygenase"/>
    <property type="match status" value="1"/>
</dbReference>